<sequence>MGRLNEVPGLSRAEAKALVKIAANAKMTLIAEAKELAAAWRLGDALAKVNASLSIAPSQAAYRLRATILAQMGDKVRAVEANRELLALNPLDIAGYRQLRALGEELPPVSMEIALEAVNCMGGTSTAYLRAAECLYFFGIFDAVLQVCEMGLAVAEAEKEGERRAKTLYNLLLHKGYALEAMHRHEQALSLYQAMSSGTFEERSVVPIARCLLELGQPEKGEAILRRAYVGGPDPQPFSPLTMDLLQAKGDIREAYALYRKRPISLALAKTFKAEKHPLDLYILSEEYRNKKALILAEGGPADELRMCSVYGELASCFDHLTITCEPRLQSIMERNFPDITFLPTARHRREIVKDMSDRSTLTDARLFQLVSDQVIIAAKDANLVCSLLDTLADLRPDREAFRRTKRAPLKPDPALKKHWKARTKVGGRPSVGLSWRSMLQSVARDRHYLTVNDLAPLADVDADFWLFQPGATQEEIEHLRSFLTLHIPEDLDLVNDMEGQLALAANLDYVISPFATAGELAGAVGTPTFLVSTSISTTWRRNPDGSDIWHAKTQIVWGNPIHDRVSAMQVVADQLKVTPASRGKKRIPTSHPAQEAAI</sequence>
<dbReference type="PATRIC" id="fig|1107882.3.peg.1659"/>
<evidence type="ECO:0008006" key="3">
    <source>
        <dbReference type="Google" id="ProtNLM"/>
    </source>
</evidence>
<evidence type="ECO:0000313" key="1">
    <source>
        <dbReference type="EMBL" id="EHK57749.1"/>
    </source>
</evidence>
<dbReference type="Gene3D" id="1.25.40.10">
    <property type="entry name" value="Tetratricopeptide repeat domain"/>
    <property type="match status" value="1"/>
</dbReference>
<proteinExistence type="predicted"/>
<dbReference type="SUPFAM" id="SSF53756">
    <property type="entry name" value="UDP-Glycosyltransferase/glycogen phosphorylase"/>
    <property type="match status" value="1"/>
</dbReference>
<dbReference type="SUPFAM" id="SSF48452">
    <property type="entry name" value="TPR-like"/>
    <property type="match status" value="1"/>
</dbReference>
<dbReference type="EMBL" id="AHAM01000057">
    <property type="protein sequence ID" value="EHK57749.1"/>
    <property type="molecule type" value="Genomic_DNA"/>
</dbReference>
<name>H0HNH7_9HYPH</name>
<keyword evidence="2" id="KW-1185">Reference proteome</keyword>
<protein>
    <recommendedName>
        <fullName evidence="3">TPR repeat-containing protein</fullName>
    </recommendedName>
</protein>
<accession>H0HNH7</accession>
<gene>
    <name evidence="1" type="ORF">MAXJ12_08499</name>
</gene>
<reference evidence="1 2" key="1">
    <citation type="journal article" date="2012" name="J. Bacteriol.">
        <title>Draft Genome Sequence of Mesorhizobium alhagi CCNWXJ12-2T, a Novel Salt-Resistant Species Isolated from the Desert of Northwestern China.</title>
        <authorList>
            <person name="Zhou M."/>
            <person name="Chen W."/>
            <person name="Chen H."/>
            <person name="Wei G."/>
        </authorList>
    </citation>
    <scope>NUCLEOTIDE SEQUENCE [LARGE SCALE GENOMIC DNA]</scope>
    <source>
        <strain evidence="1 2">CCNWXJ12-2</strain>
    </source>
</reference>
<dbReference type="AlphaFoldDB" id="H0HNH7"/>
<organism evidence="1 2">
    <name type="scientific">Mesorhizobium alhagi CCNWXJ12-2</name>
    <dbReference type="NCBI Taxonomy" id="1107882"/>
    <lineage>
        <taxon>Bacteria</taxon>
        <taxon>Pseudomonadati</taxon>
        <taxon>Pseudomonadota</taxon>
        <taxon>Alphaproteobacteria</taxon>
        <taxon>Hyphomicrobiales</taxon>
        <taxon>Phyllobacteriaceae</taxon>
        <taxon>Allomesorhizobium</taxon>
    </lineage>
</organism>
<dbReference type="InterPro" id="IPR011990">
    <property type="entry name" value="TPR-like_helical_dom_sf"/>
</dbReference>
<dbReference type="Proteomes" id="UP000003250">
    <property type="component" value="Unassembled WGS sequence"/>
</dbReference>
<evidence type="ECO:0000313" key="2">
    <source>
        <dbReference type="Proteomes" id="UP000003250"/>
    </source>
</evidence>